<feature type="compositionally biased region" description="Polar residues" evidence="1">
    <location>
        <begin position="90"/>
        <end position="104"/>
    </location>
</feature>
<name>A0ABQ1IS20_9GAMM</name>
<organism evidence="2 3">
    <name type="scientific">Shewanella inventionis</name>
    <dbReference type="NCBI Taxonomy" id="1738770"/>
    <lineage>
        <taxon>Bacteria</taxon>
        <taxon>Pseudomonadati</taxon>
        <taxon>Pseudomonadota</taxon>
        <taxon>Gammaproteobacteria</taxon>
        <taxon>Alteromonadales</taxon>
        <taxon>Shewanellaceae</taxon>
        <taxon>Shewanella</taxon>
    </lineage>
</organism>
<sequence length="139" mass="15174">MLGLFLCVIAIVVLGSLYLDSQRKMAVLTKEIEHLKASQVLLMVPEEQAENIANWLLTHPEQTQAMINQTAKDEARSVLIGPGAIETDTAKTPESVNSSQTPPTQEVIVSENAQGVKVISLPNGGIRVTTRDDKQQKQQ</sequence>
<evidence type="ECO:0000313" key="3">
    <source>
        <dbReference type="Proteomes" id="UP000617555"/>
    </source>
</evidence>
<feature type="region of interest" description="Disordered" evidence="1">
    <location>
        <begin position="83"/>
        <end position="106"/>
    </location>
</feature>
<evidence type="ECO:0000313" key="2">
    <source>
        <dbReference type="EMBL" id="GGB49953.1"/>
    </source>
</evidence>
<comment type="caution">
    <text evidence="2">The sequence shown here is derived from an EMBL/GenBank/DDBJ whole genome shotgun (WGS) entry which is preliminary data.</text>
</comment>
<gene>
    <name evidence="2" type="ORF">GCM10011607_07890</name>
</gene>
<dbReference type="EMBL" id="BMII01000005">
    <property type="protein sequence ID" value="GGB49953.1"/>
    <property type="molecule type" value="Genomic_DNA"/>
</dbReference>
<evidence type="ECO:0000256" key="1">
    <source>
        <dbReference type="SAM" id="MobiDB-lite"/>
    </source>
</evidence>
<protein>
    <submittedName>
        <fullName evidence="2">Membrane anchored protein in chemotaxis locus</fullName>
    </submittedName>
</protein>
<reference evidence="3" key="1">
    <citation type="journal article" date="2019" name="Int. J. Syst. Evol. Microbiol.">
        <title>The Global Catalogue of Microorganisms (GCM) 10K type strain sequencing project: providing services to taxonomists for standard genome sequencing and annotation.</title>
        <authorList>
            <consortium name="The Broad Institute Genomics Platform"/>
            <consortium name="The Broad Institute Genome Sequencing Center for Infectious Disease"/>
            <person name="Wu L."/>
            <person name="Ma J."/>
        </authorList>
    </citation>
    <scope>NUCLEOTIDE SEQUENCE [LARGE SCALE GENOMIC DNA]</scope>
    <source>
        <strain evidence="3">CGMCC 1.15339</strain>
    </source>
</reference>
<keyword evidence="3" id="KW-1185">Reference proteome</keyword>
<dbReference type="Proteomes" id="UP000617555">
    <property type="component" value="Unassembled WGS sequence"/>
</dbReference>
<proteinExistence type="predicted"/>
<accession>A0ABQ1IS20</accession>